<dbReference type="STRING" id="308853.SAMN05421752_11650"/>
<accession>A0A1N7GWC7</accession>
<protein>
    <submittedName>
        <fullName evidence="2">Transposase</fullName>
    </submittedName>
</protein>
<dbReference type="SUPFAM" id="SSF53098">
    <property type="entry name" value="Ribonuclease H-like"/>
    <property type="match status" value="1"/>
</dbReference>
<dbReference type="InterPro" id="IPR012337">
    <property type="entry name" value="RNaseH-like_sf"/>
</dbReference>
<dbReference type="AlphaFoldDB" id="A0A1N7GWC7"/>
<organism evidence="2 3">
    <name type="scientific">Natronorubrum thiooxidans</name>
    <dbReference type="NCBI Taxonomy" id="308853"/>
    <lineage>
        <taxon>Archaea</taxon>
        <taxon>Methanobacteriati</taxon>
        <taxon>Methanobacteriota</taxon>
        <taxon>Stenosarchaea group</taxon>
        <taxon>Halobacteria</taxon>
        <taxon>Halobacteriales</taxon>
        <taxon>Natrialbaceae</taxon>
        <taxon>Natronorubrum</taxon>
    </lineage>
</organism>
<sequence length="124" mass="14190">MNLLGAVTDDGDRFMCLTPDRFTAAVSQHFFRALQHEFGKKLVIVLDNAPYFIATDLKKQAAADCLLLEYFPPHSPELNPLEQCWNQLREGRANQLFLTVTDIVQYLRTALTALEPPRIYDFIC</sequence>
<gene>
    <name evidence="2" type="ORF">SAMN05421752_11650</name>
</gene>
<dbReference type="Gene3D" id="3.30.420.10">
    <property type="entry name" value="Ribonuclease H-like superfamily/Ribonuclease H"/>
    <property type="match status" value="1"/>
</dbReference>
<dbReference type="EMBL" id="FTNR01000016">
    <property type="protein sequence ID" value="SIS16869.1"/>
    <property type="molecule type" value="Genomic_DNA"/>
</dbReference>
<evidence type="ECO:0000259" key="1">
    <source>
        <dbReference type="Pfam" id="PF13358"/>
    </source>
</evidence>
<dbReference type="InterPro" id="IPR038717">
    <property type="entry name" value="Tc1-like_DDE_dom"/>
</dbReference>
<dbReference type="Proteomes" id="UP000185936">
    <property type="component" value="Unassembled WGS sequence"/>
</dbReference>
<evidence type="ECO:0000313" key="2">
    <source>
        <dbReference type="EMBL" id="SIS16869.1"/>
    </source>
</evidence>
<dbReference type="Pfam" id="PF13358">
    <property type="entry name" value="DDE_3"/>
    <property type="match status" value="1"/>
</dbReference>
<reference evidence="3" key="1">
    <citation type="submission" date="2017-01" db="EMBL/GenBank/DDBJ databases">
        <authorList>
            <person name="Varghese N."/>
            <person name="Submissions S."/>
        </authorList>
    </citation>
    <scope>NUCLEOTIDE SEQUENCE [LARGE SCALE GENOMIC DNA]</scope>
    <source>
        <strain evidence="3">type strain: HArc-</strain>
    </source>
</reference>
<dbReference type="GO" id="GO:0003676">
    <property type="term" value="F:nucleic acid binding"/>
    <property type="evidence" value="ECO:0007669"/>
    <property type="project" value="InterPro"/>
</dbReference>
<keyword evidence="3" id="KW-1185">Reference proteome</keyword>
<feature type="domain" description="Tc1-like transposase DDE" evidence="1">
    <location>
        <begin position="1"/>
        <end position="98"/>
    </location>
</feature>
<proteinExistence type="predicted"/>
<dbReference type="InterPro" id="IPR036397">
    <property type="entry name" value="RNaseH_sf"/>
</dbReference>
<name>A0A1N7GWC7_9EURY</name>
<evidence type="ECO:0000313" key="3">
    <source>
        <dbReference type="Proteomes" id="UP000185936"/>
    </source>
</evidence>